<gene>
    <name evidence="1" type="ORF">H4W81_007429</name>
</gene>
<dbReference type="Proteomes" id="UP000661607">
    <property type="component" value="Unassembled WGS sequence"/>
</dbReference>
<sequence>MNGEHIYWSERDGTVWRLPSAGGTPKMIAAGLHLVDWPWASDVGELEHEKNQTKVVNLETGETRQVAAAAGAEGLRCGPTWCVGQGLVQRVDGTRATRAYVSTPLSGYPVLDRYVGLVKEVLDLETGTKLTFPENPTSWSGVGISSAPSTIRYWGATKGDEPDEFRMVNLRAAQ</sequence>
<keyword evidence="2" id="KW-1185">Reference proteome</keyword>
<dbReference type="RefSeq" id="WP_192778983.1">
    <property type="nucleotide sequence ID" value="NZ_BAAASY010000009.1"/>
</dbReference>
<dbReference type="EMBL" id="JADBEF010000001">
    <property type="protein sequence ID" value="MBE1564650.1"/>
    <property type="molecule type" value="Genomic_DNA"/>
</dbReference>
<reference evidence="1 2" key="1">
    <citation type="submission" date="2020-10" db="EMBL/GenBank/DDBJ databases">
        <title>Sequencing the genomes of 1000 actinobacteria strains.</title>
        <authorList>
            <person name="Klenk H.-P."/>
        </authorList>
    </citation>
    <scope>NUCLEOTIDE SEQUENCE [LARGE SCALE GENOMIC DNA]</scope>
    <source>
        <strain evidence="1 2">DSM 43748</strain>
    </source>
</reference>
<comment type="caution">
    <text evidence="1">The sequence shown here is derived from an EMBL/GenBank/DDBJ whole genome shotgun (WGS) entry which is preliminary data.</text>
</comment>
<organism evidence="1 2">
    <name type="scientific">Nonomuraea africana</name>
    <dbReference type="NCBI Taxonomy" id="46171"/>
    <lineage>
        <taxon>Bacteria</taxon>
        <taxon>Bacillati</taxon>
        <taxon>Actinomycetota</taxon>
        <taxon>Actinomycetes</taxon>
        <taxon>Streptosporangiales</taxon>
        <taxon>Streptosporangiaceae</taxon>
        <taxon>Nonomuraea</taxon>
    </lineage>
</organism>
<name>A0ABR9KRJ9_9ACTN</name>
<proteinExistence type="predicted"/>
<evidence type="ECO:0000313" key="1">
    <source>
        <dbReference type="EMBL" id="MBE1564650.1"/>
    </source>
</evidence>
<evidence type="ECO:0000313" key="2">
    <source>
        <dbReference type="Proteomes" id="UP000661607"/>
    </source>
</evidence>
<accession>A0ABR9KRJ9</accession>
<protein>
    <submittedName>
        <fullName evidence="1">Uncharacterized protein</fullName>
    </submittedName>
</protein>